<accession>A0AAE1MKD4</accession>
<comment type="caution">
    <text evidence="2">The sequence shown here is derived from an EMBL/GenBank/DDBJ whole genome shotgun (WGS) entry which is preliminary data.</text>
</comment>
<feature type="region of interest" description="Disordered" evidence="1">
    <location>
        <begin position="25"/>
        <end position="60"/>
    </location>
</feature>
<dbReference type="EMBL" id="JAWXYG010000007">
    <property type="protein sequence ID" value="KAK4267880.1"/>
    <property type="molecule type" value="Genomic_DNA"/>
</dbReference>
<name>A0AAE1MKD4_9FABA</name>
<reference evidence="2" key="1">
    <citation type="submission" date="2023-10" db="EMBL/GenBank/DDBJ databases">
        <title>Chromosome-level genome of the transformable northern wattle, Acacia crassicarpa.</title>
        <authorList>
            <person name="Massaro I."/>
            <person name="Sinha N.R."/>
            <person name="Poethig S."/>
            <person name="Leichty A.R."/>
        </authorList>
    </citation>
    <scope>NUCLEOTIDE SEQUENCE</scope>
    <source>
        <strain evidence="2">Acra3RX</strain>
        <tissue evidence="2">Leaf</tissue>
    </source>
</reference>
<protein>
    <submittedName>
        <fullName evidence="2">Uncharacterized protein</fullName>
    </submittedName>
</protein>
<proteinExistence type="predicted"/>
<sequence>MIKDLLKVFKNLFLEMEQTALSSEIAAASDQGGREEKHLAHPFTVTESPLPMSRVEEKCS</sequence>
<evidence type="ECO:0000256" key="1">
    <source>
        <dbReference type="SAM" id="MobiDB-lite"/>
    </source>
</evidence>
<dbReference type="Proteomes" id="UP001293593">
    <property type="component" value="Unassembled WGS sequence"/>
</dbReference>
<evidence type="ECO:0000313" key="3">
    <source>
        <dbReference type="Proteomes" id="UP001293593"/>
    </source>
</evidence>
<keyword evidence="3" id="KW-1185">Reference proteome</keyword>
<dbReference type="AlphaFoldDB" id="A0AAE1MKD4"/>
<evidence type="ECO:0000313" key="2">
    <source>
        <dbReference type="EMBL" id="KAK4267880.1"/>
    </source>
</evidence>
<gene>
    <name evidence="2" type="ORF">QN277_024605</name>
</gene>
<organism evidence="2 3">
    <name type="scientific">Acacia crassicarpa</name>
    <name type="common">northern wattle</name>
    <dbReference type="NCBI Taxonomy" id="499986"/>
    <lineage>
        <taxon>Eukaryota</taxon>
        <taxon>Viridiplantae</taxon>
        <taxon>Streptophyta</taxon>
        <taxon>Embryophyta</taxon>
        <taxon>Tracheophyta</taxon>
        <taxon>Spermatophyta</taxon>
        <taxon>Magnoliopsida</taxon>
        <taxon>eudicotyledons</taxon>
        <taxon>Gunneridae</taxon>
        <taxon>Pentapetalae</taxon>
        <taxon>rosids</taxon>
        <taxon>fabids</taxon>
        <taxon>Fabales</taxon>
        <taxon>Fabaceae</taxon>
        <taxon>Caesalpinioideae</taxon>
        <taxon>mimosoid clade</taxon>
        <taxon>Acacieae</taxon>
        <taxon>Acacia</taxon>
    </lineage>
</organism>